<evidence type="ECO:0000259" key="1">
    <source>
        <dbReference type="Pfam" id="PF01047"/>
    </source>
</evidence>
<dbReference type="InterPro" id="IPR022689">
    <property type="entry name" value="Iron_dep_repressor"/>
</dbReference>
<dbReference type="GO" id="GO:0003700">
    <property type="term" value="F:DNA-binding transcription factor activity"/>
    <property type="evidence" value="ECO:0007669"/>
    <property type="project" value="InterPro"/>
</dbReference>
<dbReference type="GO" id="GO:0046983">
    <property type="term" value="F:protein dimerization activity"/>
    <property type="evidence" value="ECO:0007669"/>
    <property type="project" value="InterPro"/>
</dbReference>
<reference evidence="4" key="1">
    <citation type="submission" date="2018-03" db="EMBL/GenBank/DDBJ databases">
        <title>Lachnoclostridium SNUG30370 gen.nov., sp.nov., isolated from human faeces.</title>
        <authorList>
            <person name="Seo B."/>
            <person name="Jeon K."/>
            <person name="Ko G."/>
        </authorList>
    </citation>
    <scope>NUCLEOTIDE SEQUENCE [LARGE SCALE GENOMIC DNA]</scope>
    <source>
        <strain evidence="4">SNUG30370</strain>
    </source>
</reference>
<evidence type="ECO:0000259" key="2">
    <source>
        <dbReference type="Pfam" id="PF02742"/>
    </source>
</evidence>
<gene>
    <name evidence="3" type="ORF">C7U55_01600</name>
</gene>
<evidence type="ECO:0000313" key="4">
    <source>
        <dbReference type="Proteomes" id="UP000241201"/>
    </source>
</evidence>
<dbReference type="Pfam" id="PF02742">
    <property type="entry name" value="Fe_dep_repr_C"/>
    <property type="match status" value="1"/>
</dbReference>
<keyword evidence="4" id="KW-1185">Reference proteome</keyword>
<dbReference type="InterPro" id="IPR036390">
    <property type="entry name" value="WH_DNA-bd_sf"/>
</dbReference>
<dbReference type="InterPro" id="IPR001367">
    <property type="entry name" value="Fe_dep_repressor"/>
</dbReference>
<name>A0A2T3G420_9FIRM</name>
<evidence type="ECO:0000313" key="3">
    <source>
        <dbReference type="EMBL" id="PST42277.1"/>
    </source>
</evidence>
<dbReference type="SMART" id="SM00529">
    <property type="entry name" value="HTH_DTXR"/>
    <property type="match status" value="1"/>
</dbReference>
<dbReference type="GO" id="GO:0046914">
    <property type="term" value="F:transition metal ion binding"/>
    <property type="evidence" value="ECO:0007669"/>
    <property type="project" value="InterPro"/>
</dbReference>
<dbReference type="PANTHER" id="PTHR33238:SF7">
    <property type="entry name" value="IRON-DEPENDENT TRANSCRIPTIONAL REGULATOR"/>
    <property type="match status" value="1"/>
</dbReference>
<comment type="caution">
    <text evidence="3">The sequence shown here is derived from an EMBL/GenBank/DDBJ whole genome shotgun (WGS) entry which is preliminary data.</text>
</comment>
<dbReference type="Gene3D" id="1.10.10.10">
    <property type="entry name" value="Winged helix-like DNA-binding domain superfamily/Winged helix DNA-binding domain"/>
    <property type="match status" value="1"/>
</dbReference>
<proteinExistence type="predicted"/>
<accession>A0A2T3G420</accession>
<dbReference type="AlphaFoldDB" id="A0A2T3G420"/>
<dbReference type="InterPro" id="IPR050536">
    <property type="entry name" value="DtxR_MntR_Metal-Reg"/>
</dbReference>
<sequence>MIMNEEKIKCLLLINENKKITVTALAKKMNVSKATMSRMVSSFYEEGYTLEQGKCLLSKKGKNYIEETKRKIKNLTYWLQKTSRLNEEEAHQEAIKLFTTLNKETIERICSRIHFNQVFDQLGDLVEFSGHYLEHHLEPGKYIFSFTLFHYKDANVHSMANSGFIHPAYLLIEQHQGFLVFQPIEMKKELLKERITISSKLKSMKYLLNGREYECFEKNDCFYIPITDLKFFYTKEERLMQTSLTVKLKVDLLKGHMPENLALLKILFH</sequence>
<dbReference type="Pfam" id="PF01047">
    <property type="entry name" value="MarR"/>
    <property type="match status" value="1"/>
</dbReference>
<dbReference type="PANTHER" id="PTHR33238">
    <property type="entry name" value="IRON (METAL) DEPENDENT REPRESSOR, DTXR FAMILY"/>
    <property type="match status" value="1"/>
</dbReference>
<dbReference type="InterPro" id="IPR000835">
    <property type="entry name" value="HTH_MarR-typ"/>
</dbReference>
<dbReference type="Proteomes" id="UP000241201">
    <property type="component" value="Unassembled WGS sequence"/>
</dbReference>
<dbReference type="SUPFAM" id="SSF46785">
    <property type="entry name" value="Winged helix' DNA-binding domain"/>
    <property type="match status" value="1"/>
</dbReference>
<dbReference type="InterPro" id="IPR036388">
    <property type="entry name" value="WH-like_DNA-bd_sf"/>
</dbReference>
<dbReference type="EMBL" id="PYLP01000001">
    <property type="protein sequence ID" value="PST42277.1"/>
    <property type="molecule type" value="Genomic_DNA"/>
</dbReference>
<organism evidence="3 4">
    <name type="scientific">Faecalibacillus faecis</name>
    <dbReference type="NCBI Taxonomy" id="1982628"/>
    <lineage>
        <taxon>Bacteria</taxon>
        <taxon>Bacillati</taxon>
        <taxon>Bacillota</taxon>
        <taxon>Erysipelotrichia</taxon>
        <taxon>Erysipelotrichales</taxon>
        <taxon>Coprobacillaceae</taxon>
        <taxon>Faecalibacillus</taxon>
    </lineage>
</organism>
<feature type="domain" description="Iron dependent repressor metal binding and dimerisation" evidence="2">
    <location>
        <begin position="59"/>
        <end position="117"/>
    </location>
</feature>
<feature type="domain" description="HTH marR-type" evidence="1">
    <location>
        <begin position="4"/>
        <end position="48"/>
    </location>
</feature>
<evidence type="ECO:0008006" key="5">
    <source>
        <dbReference type="Google" id="ProtNLM"/>
    </source>
</evidence>
<protein>
    <recommendedName>
        <fullName evidence="5">MarR family transcriptional regulator</fullName>
    </recommendedName>
</protein>